<dbReference type="AlphaFoldDB" id="A0A3D9H1E8"/>
<evidence type="ECO:0000313" key="1">
    <source>
        <dbReference type="EMBL" id="RED43325.1"/>
    </source>
</evidence>
<protein>
    <submittedName>
        <fullName evidence="1">Uncharacterized protein</fullName>
    </submittedName>
</protein>
<organism evidence="1 2">
    <name type="scientific">Aestuariispira insulae</name>
    <dbReference type="NCBI Taxonomy" id="1461337"/>
    <lineage>
        <taxon>Bacteria</taxon>
        <taxon>Pseudomonadati</taxon>
        <taxon>Pseudomonadota</taxon>
        <taxon>Alphaproteobacteria</taxon>
        <taxon>Rhodospirillales</taxon>
        <taxon>Kiloniellaceae</taxon>
        <taxon>Aestuariispira</taxon>
    </lineage>
</organism>
<reference evidence="1 2" key="1">
    <citation type="submission" date="2018-07" db="EMBL/GenBank/DDBJ databases">
        <title>Genomic Encyclopedia of Type Strains, Phase III (KMG-III): the genomes of soil and plant-associated and newly described type strains.</title>
        <authorList>
            <person name="Whitman W."/>
        </authorList>
    </citation>
    <scope>NUCLEOTIDE SEQUENCE [LARGE SCALE GENOMIC DNA]</scope>
    <source>
        <strain evidence="1 2">CECT 8488</strain>
    </source>
</reference>
<dbReference type="EMBL" id="QRDW01000031">
    <property type="protein sequence ID" value="RED43325.1"/>
    <property type="molecule type" value="Genomic_DNA"/>
</dbReference>
<dbReference type="Proteomes" id="UP000256845">
    <property type="component" value="Unassembled WGS sequence"/>
</dbReference>
<keyword evidence="2" id="KW-1185">Reference proteome</keyword>
<proteinExistence type="predicted"/>
<dbReference type="RefSeq" id="WP_115939699.1">
    <property type="nucleotide sequence ID" value="NZ_QRDW01000031.1"/>
</dbReference>
<sequence length="78" mass="8215">MHTKAEISGAAALTICEALLLCLKESGNLTKEQINGLLTDAVSTHVNAAEMSSDSDLHKSAAKLIEEIAAGRNSTRHL</sequence>
<evidence type="ECO:0000313" key="2">
    <source>
        <dbReference type="Proteomes" id="UP000256845"/>
    </source>
</evidence>
<accession>A0A3D9H1E8</accession>
<dbReference type="OrthoDB" id="6172634at2"/>
<comment type="caution">
    <text evidence="1">The sequence shown here is derived from an EMBL/GenBank/DDBJ whole genome shotgun (WGS) entry which is preliminary data.</text>
</comment>
<name>A0A3D9H1E8_9PROT</name>
<gene>
    <name evidence="1" type="ORF">DFP90_1316</name>
</gene>